<proteinExistence type="predicted"/>
<sequence length="277" mass="31235">MKKIGFKTGLMALAVFAFAACSSNNEVGNLTFKKFTNEENIYLMGDKNAPHAEFSLNMEYPVKGEPSIHHWVQEQISDFVLGTSYGPLEPQAAVDKCAETYKNAYLSDVESLYKEELAEVGDASKVGVWYNYYQHKESTVDFYAKSLLVIESTFSHFTGGAHGIHLVNYLNLDLTNLNKVRIQDIFNANYEANLVSLIKDQFKKDLKVESLEDVGFWEDSIQPTENMKLSATGITFLYNVYEIAPYAMGAQEVTLTYAQLSDLLNKENPIIKELLNI</sequence>
<feature type="chain" id="PRO_5003309350" description="DUF3298 domain-containing protein" evidence="1">
    <location>
        <begin position="20"/>
        <end position="277"/>
    </location>
</feature>
<gene>
    <name evidence="3" type="ORF">Bcop_1296</name>
</gene>
<dbReference type="Pfam" id="PF11738">
    <property type="entry name" value="DUF3298"/>
    <property type="match status" value="1"/>
</dbReference>
<dbReference type="OrthoDB" id="594879at2"/>
<dbReference type="Proteomes" id="UP000018439">
    <property type="component" value="Chromosome"/>
</dbReference>
<evidence type="ECO:0000313" key="4">
    <source>
        <dbReference type="Proteomes" id="UP000018439"/>
    </source>
</evidence>
<dbReference type="HOGENOM" id="CLU_083883_0_0_10"/>
<dbReference type="AlphaFoldDB" id="F3ZNF5"/>
<evidence type="ECO:0000259" key="2">
    <source>
        <dbReference type="Pfam" id="PF11738"/>
    </source>
</evidence>
<dbReference type="EMBL" id="CM001167">
    <property type="protein sequence ID" value="EGJ71495.1"/>
    <property type="molecule type" value="Genomic_DNA"/>
</dbReference>
<dbReference type="PROSITE" id="PS51257">
    <property type="entry name" value="PROKAR_LIPOPROTEIN"/>
    <property type="match status" value="1"/>
</dbReference>
<reference evidence="3 4" key="1">
    <citation type="journal article" date="2011" name="Stand. Genomic Sci.">
        <title>Non-contiguous finished genome sequence of Bacteroides coprosuis type strain (PC139).</title>
        <authorList>
            <person name="Land M."/>
            <person name="Held B."/>
            <person name="Gronow S."/>
            <person name="Abt B."/>
            <person name="Lucas S."/>
            <person name="Del Rio T.G."/>
            <person name="Nolan M."/>
            <person name="Tice H."/>
            <person name="Cheng J.F."/>
            <person name="Pitluck S."/>
            <person name="Liolios K."/>
            <person name="Pagani I."/>
            <person name="Ivanova N."/>
            <person name="Mavromatis K."/>
            <person name="Mikhailova N."/>
            <person name="Pati A."/>
            <person name="Tapia R."/>
            <person name="Han C."/>
            <person name="Goodwin L."/>
            <person name="Chen A."/>
            <person name="Palaniappan K."/>
            <person name="Hauser L."/>
            <person name="Brambilla E.M."/>
            <person name="Rohde M."/>
            <person name="Goker M."/>
            <person name="Detter J.C."/>
            <person name="Woyke T."/>
            <person name="Bristow J."/>
            <person name="Eisen J.A."/>
            <person name="Markowitz V."/>
            <person name="Hugenholtz P."/>
            <person name="Kyrpides N.C."/>
            <person name="Klenk H.P."/>
            <person name="Lapidus A."/>
        </authorList>
    </citation>
    <scope>NUCLEOTIDE SEQUENCE</scope>
    <source>
        <strain evidence="3 4">DSM 18011</strain>
    </source>
</reference>
<feature type="signal peptide" evidence="1">
    <location>
        <begin position="1"/>
        <end position="19"/>
    </location>
</feature>
<evidence type="ECO:0000313" key="3">
    <source>
        <dbReference type="EMBL" id="EGJ71495.1"/>
    </source>
</evidence>
<feature type="domain" description="DUF3298" evidence="2">
    <location>
        <begin position="184"/>
        <end position="257"/>
    </location>
</feature>
<dbReference type="InterPro" id="IPR037126">
    <property type="entry name" value="PdaC/RsiV-like_sf"/>
</dbReference>
<name>F3ZNF5_9BACE</name>
<dbReference type="Gene3D" id="3.30.565.40">
    <property type="entry name" value="Fervidobacterium nodosum Rt17-B1 like"/>
    <property type="match status" value="1"/>
</dbReference>
<dbReference type="eggNOG" id="ENOG5032SJR">
    <property type="taxonomic scope" value="Bacteria"/>
</dbReference>
<dbReference type="STRING" id="679937.Bcop_1296"/>
<dbReference type="InterPro" id="IPR021729">
    <property type="entry name" value="DUF3298"/>
</dbReference>
<organism evidence="3 4">
    <name type="scientific">Bacteroides coprosuis DSM 18011</name>
    <dbReference type="NCBI Taxonomy" id="679937"/>
    <lineage>
        <taxon>Bacteria</taxon>
        <taxon>Pseudomonadati</taxon>
        <taxon>Bacteroidota</taxon>
        <taxon>Bacteroidia</taxon>
        <taxon>Bacteroidales</taxon>
        <taxon>Bacteroidaceae</taxon>
        <taxon>Bacteroides</taxon>
    </lineage>
</organism>
<protein>
    <recommendedName>
        <fullName evidence="2">DUF3298 domain-containing protein</fullName>
    </recommendedName>
</protein>
<keyword evidence="4" id="KW-1185">Reference proteome</keyword>
<keyword evidence="1" id="KW-0732">Signal</keyword>
<evidence type="ECO:0000256" key="1">
    <source>
        <dbReference type="SAM" id="SignalP"/>
    </source>
</evidence>
<accession>F3ZNF5</accession>
<dbReference type="Gene3D" id="3.90.640.20">
    <property type="entry name" value="Heat-shock cognate protein, ATPase"/>
    <property type="match status" value="1"/>
</dbReference>